<dbReference type="EMBL" id="CP104013">
    <property type="protein sequence ID" value="UYP43775.1"/>
    <property type="molecule type" value="Genomic_DNA"/>
</dbReference>
<gene>
    <name evidence="1" type="ORF">NEF87_000060</name>
</gene>
<evidence type="ECO:0000313" key="2">
    <source>
        <dbReference type="Proteomes" id="UP001208689"/>
    </source>
</evidence>
<sequence length="164" mass="18888">MRVIVKFKTILNLVWGTPINGREAFAFVRGFPATFFLTERRAIVVGEFTEKVGWFKPKKMHRIIFEAGLHKLKEFNISIIPEKRIFAGFISFHPHNQVGENATIQFLKMRPEIGKVIEDHLSNLEIRNPAEDSGIVMVDATAIPPQRWLNKRFGKKDGTPKILY</sequence>
<dbReference type="Proteomes" id="UP001208689">
    <property type="component" value="Chromosome"/>
</dbReference>
<evidence type="ECO:0000313" key="1">
    <source>
        <dbReference type="EMBL" id="UYP43775.1"/>
    </source>
</evidence>
<name>A0ABY6HK62_9ARCH</name>
<accession>A0ABY6HK62</accession>
<organism evidence="1 2">
    <name type="scientific">Candidatus Lokiarchaeum ossiferum</name>
    <dbReference type="NCBI Taxonomy" id="2951803"/>
    <lineage>
        <taxon>Archaea</taxon>
        <taxon>Promethearchaeati</taxon>
        <taxon>Promethearchaeota</taxon>
        <taxon>Promethearchaeia</taxon>
        <taxon>Promethearchaeales</taxon>
        <taxon>Promethearchaeaceae</taxon>
        <taxon>Candidatus Lokiarchaeum</taxon>
    </lineage>
</organism>
<reference evidence="1" key="1">
    <citation type="submission" date="2022-09" db="EMBL/GenBank/DDBJ databases">
        <title>Actin cytoskeleton and complex cell architecture in an #Asgard archaeon.</title>
        <authorList>
            <person name="Ponce Toledo R.I."/>
            <person name="Schleper C."/>
            <person name="Rodrigues Oliveira T."/>
            <person name="Wollweber F."/>
            <person name="Xu J."/>
            <person name="Rittmann S."/>
            <person name="Klingl A."/>
            <person name="Pilhofer M."/>
        </authorList>
    </citation>
    <scope>NUCLEOTIDE SEQUENCE</scope>
    <source>
        <strain evidence="1">B-35</strain>
    </source>
</reference>
<protein>
    <submittedName>
        <fullName evidence="1">Uncharacterized protein</fullName>
    </submittedName>
</protein>
<proteinExistence type="predicted"/>
<keyword evidence="2" id="KW-1185">Reference proteome</keyword>